<protein>
    <submittedName>
        <fullName evidence="2">Alpha/beta hydrolase</fullName>
    </submittedName>
</protein>
<feature type="region of interest" description="Disordered" evidence="1">
    <location>
        <begin position="367"/>
        <end position="386"/>
    </location>
</feature>
<accession>A0A4R5X3B0</accession>
<dbReference type="EMBL" id="SDLP01000006">
    <property type="protein sequence ID" value="TDL05750.1"/>
    <property type="molecule type" value="Genomic_DNA"/>
</dbReference>
<sequence>MLTLGGGAGTARIDPNSLVKVKLIEQESFESAAFDQLRFNLHTSLTGPRRRLAIFVHGFGGSGYCTWAGFPAMMFDGFACEPADVAIFDYPSGLRALSKGGARLRAHSRRLAAGILELSGFYESIHFFCHSLGGLVGQRAVIDFLIDSSSSHAAKPNSTVAAIYAFACPRAGTGLAHPVLSPFVREFRWLGRFSDECEEIERYFSNHVESRNIGGTVGQTYLIPRYVCRGAADGVVNSFSAAFGIPSSQIEDLAGDHTDIAKPTDSDFPQVRWACKSMAEIESNRDQWIRQTNHDANFRPQKADSSHVYTAQIHNYTADSVWDRAYNVARQMALRSGITVHDSDEPTASSDQLDLMVAVHDSNKVLSGASQAGDDSSSTLVQQAHNRQNEHRRLIVGFAPVGINHEPAAEVIRSWLDTGLEPLSRTFVEGAQAPDGFIKVVLRWILLLVGRDPTKPPPAPLPTNDRSQLLPTSVDEYFGDLR</sequence>
<evidence type="ECO:0000313" key="3">
    <source>
        <dbReference type="Proteomes" id="UP000294952"/>
    </source>
</evidence>
<organism evidence="2 3">
    <name type="scientific">Mycolicibacterium obuense</name>
    <dbReference type="NCBI Taxonomy" id="1807"/>
    <lineage>
        <taxon>Bacteria</taxon>
        <taxon>Bacillati</taxon>
        <taxon>Actinomycetota</taxon>
        <taxon>Actinomycetes</taxon>
        <taxon>Mycobacteriales</taxon>
        <taxon>Mycobacteriaceae</taxon>
        <taxon>Mycolicibacterium</taxon>
    </lineage>
</organism>
<name>A0A4R5X3B0_9MYCO</name>
<evidence type="ECO:0000256" key="1">
    <source>
        <dbReference type="SAM" id="MobiDB-lite"/>
    </source>
</evidence>
<dbReference type="SUPFAM" id="SSF53474">
    <property type="entry name" value="alpha/beta-Hydrolases"/>
    <property type="match status" value="1"/>
</dbReference>
<feature type="compositionally biased region" description="Low complexity" evidence="1">
    <location>
        <begin position="367"/>
        <end position="378"/>
    </location>
</feature>
<dbReference type="GO" id="GO:0016787">
    <property type="term" value="F:hydrolase activity"/>
    <property type="evidence" value="ECO:0007669"/>
    <property type="project" value="UniProtKB-KW"/>
</dbReference>
<dbReference type="InterPro" id="IPR029058">
    <property type="entry name" value="AB_hydrolase_fold"/>
</dbReference>
<dbReference type="Gene3D" id="3.40.50.1820">
    <property type="entry name" value="alpha/beta hydrolase"/>
    <property type="match status" value="1"/>
</dbReference>
<keyword evidence="2" id="KW-0378">Hydrolase</keyword>
<proteinExistence type="predicted"/>
<reference evidence="2 3" key="1">
    <citation type="submission" date="2019-01" db="EMBL/GenBank/DDBJ databases">
        <title>High-quality-draft genome sequences of five non-tuberculosis mycobacteriaceae isolated from a nosocomial environment.</title>
        <authorList>
            <person name="Tiago I."/>
            <person name="Alarico S."/>
            <person name="Pereira S.G."/>
            <person name="Coelho C."/>
            <person name="Maranha A."/>
            <person name="Empadinhas N."/>
        </authorList>
    </citation>
    <scope>NUCLEOTIDE SEQUENCE [LARGE SCALE GENOMIC DNA]</scope>
    <source>
        <strain evidence="2 3">22DIII</strain>
    </source>
</reference>
<evidence type="ECO:0000313" key="2">
    <source>
        <dbReference type="EMBL" id="TDL05750.1"/>
    </source>
</evidence>
<dbReference type="Proteomes" id="UP000294952">
    <property type="component" value="Unassembled WGS sequence"/>
</dbReference>
<dbReference type="RefSeq" id="WP_133414339.1">
    <property type="nucleotide sequence ID" value="NZ_SDLP01000006.1"/>
</dbReference>
<gene>
    <name evidence="2" type="ORF">EUA04_19645</name>
</gene>
<dbReference type="AlphaFoldDB" id="A0A4R5X3B0"/>
<comment type="caution">
    <text evidence="2">The sequence shown here is derived from an EMBL/GenBank/DDBJ whole genome shotgun (WGS) entry which is preliminary data.</text>
</comment>